<dbReference type="InterPro" id="IPR007823">
    <property type="entry name" value="RRP8"/>
</dbReference>
<dbReference type="InterPro" id="IPR029063">
    <property type="entry name" value="SAM-dependent_MTases_sf"/>
</dbReference>
<dbReference type="PANTHER" id="PTHR12787:SF0">
    <property type="entry name" value="RIBOSOMAL RNA-PROCESSING PROTEIN 8"/>
    <property type="match status" value="1"/>
</dbReference>
<dbReference type="GO" id="GO:0046015">
    <property type="term" value="P:regulation of transcription by glucose"/>
    <property type="evidence" value="ECO:0007669"/>
    <property type="project" value="TreeGrafter"/>
</dbReference>
<comment type="subcellular location">
    <subcellularLocation>
        <location evidence="2">Nucleus</location>
        <location evidence="2">Nucleolus</location>
    </subcellularLocation>
</comment>
<dbReference type="GO" id="GO:0000183">
    <property type="term" value="P:rDNA heterochromatin formation"/>
    <property type="evidence" value="ECO:0007669"/>
    <property type="project" value="TreeGrafter"/>
</dbReference>
<dbReference type="GO" id="GO:0006364">
    <property type="term" value="P:rRNA processing"/>
    <property type="evidence" value="ECO:0007669"/>
    <property type="project" value="UniProtKB-UniRule"/>
</dbReference>
<keyword evidence="4" id="KW-1185">Reference proteome</keyword>
<dbReference type="Gene3D" id="3.40.50.150">
    <property type="entry name" value="Vaccinia Virus protein VP39"/>
    <property type="match status" value="1"/>
</dbReference>
<evidence type="ECO:0000313" key="3">
    <source>
        <dbReference type="EMBL" id="VDN43185.1"/>
    </source>
</evidence>
<dbReference type="PANTHER" id="PTHR12787">
    <property type="entry name" value="RIBOSOMAL RNA-PROCESSING PROTEIN 8"/>
    <property type="match status" value="1"/>
</dbReference>
<dbReference type="GO" id="GO:0005730">
    <property type="term" value="C:nucleolus"/>
    <property type="evidence" value="ECO:0007669"/>
    <property type="project" value="UniProtKB-SubCell"/>
</dbReference>
<evidence type="ECO:0000256" key="1">
    <source>
        <dbReference type="ARBA" id="ARBA00020203"/>
    </source>
</evidence>
<dbReference type="EMBL" id="UYRU01106999">
    <property type="protein sequence ID" value="VDN43185.1"/>
    <property type="molecule type" value="Genomic_DNA"/>
</dbReference>
<dbReference type="GO" id="GO:0032259">
    <property type="term" value="P:methylation"/>
    <property type="evidence" value="ECO:0007669"/>
    <property type="project" value="UniProtKB-KW"/>
</dbReference>
<comment type="function">
    <text evidence="2">Probable methyltransferase required to silence rDNA.</text>
</comment>
<keyword evidence="2" id="KW-0489">Methyltransferase</keyword>
<keyword evidence="2" id="KW-0949">S-adenosyl-L-methionine</keyword>
<dbReference type="GO" id="GO:0005677">
    <property type="term" value="C:chromatin silencing complex"/>
    <property type="evidence" value="ECO:0007669"/>
    <property type="project" value="TreeGrafter"/>
</dbReference>
<dbReference type="GO" id="GO:0042149">
    <property type="term" value="P:cellular response to glucose starvation"/>
    <property type="evidence" value="ECO:0007669"/>
    <property type="project" value="TreeGrafter"/>
</dbReference>
<proteinExistence type="inferred from homology"/>
<dbReference type="Pfam" id="PF05148">
    <property type="entry name" value="Methyltransf_8"/>
    <property type="match status" value="1"/>
</dbReference>
<dbReference type="AlphaFoldDB" id="A0A3P7NK77"/>
<organism evidence="3 4">
    <name type="scientific">Dibothriocephalus latus</name>
    <name type="common">Fish tapeworm</name>
    <name type="synonym">Diphyllobothrium latum</name>
    <dbReference type="NCBI Taxonomy" id="60516"/>
    <lineage>
        <taxon>Eukaryota</taxon>
        <taxon>Metazoa</taxon>
        <taxon>Spiralia</taxon>
        <taxon>Lophotrochozoa</taxon>
        <taxon>Platyhelminthes</taxon>
        <taxon>Cestoda</taxon>
        <taxon>Eucestoda</taxon>
        <taxon>Diphyllobothriidea</taxon>
        <taxon>Diphyllobothriidae</taxon>
        <taxon>Dibothriocephalus</taxon>
    </lineage>
</organism>
<dbReference type="EC" id="2.1.1.-" evidence="2"/>
<protein>
    <recommendedName>
        <fullName evidence="1 2">Ribosomal RNA-processing protein 8</fullName>
        <ecNumber evidence="2">2.1.1.-</ecNumber>
    </recommendedName>
</protein>
<dbReference type="OrthoDB" id="10258825at2759"/>
<dbReference type="GO" id="GO:0033553">
    <property type="term" value="C:rDNA heterochromatin"/>
    <property type="evidence" value="ECO:0007669"/>
    <property type="project" value="TreeGrafter"/>
</dbReference>
<sequence length="92" mass="10614">MGTNCRDFIYEANRILKMNGLLLLVEVASRFACPVKDFLKRLKSFGFKIAAFEITKDTYFVRARLVKFKDLSCSPVSSLPDLQLDPCLYKKR</sequence>
<accession>A0A3P7NK77</accession>
<keyword evidence="2" id="KW-0808">Transferase</keyword>
<dbReference type="GO" id="GO:0008168">
    <property type="term" value="F:methyltransferase activity"/>
    <property type="evidence" value="ECO:0007669"/>
    <property type="project" value="UniProtKB-KW"/>
</dbReference>
<evidence type="ECO:0000256" key="2">
    <source>
        <dbReference type="RuleBase" id="RU365074"/>
    </source>
</evidence>
<keyword evidence="2" id="KW-0539">Nucleus</keyword>
<keyword evidence="2" id="KW-0698">rRNA processing</keyword>
<name>A0A3P7NK77_DIBLA</name>
<comment type="similarity">
    <text evidence="2">Belongs to the methyltransferase superfamily. RRP8 family.</text>
</comment>
<reference evidence="3 4" key="1">
    <citation type="submission" date="2018-11" db="EMBL/GenBank/DDBJ databases">
        <authorList>
            <consortium name="Pathogen Informatics"/>
        </authorList>
    </citation>
    <scope>NUCLEOTIDE SEQUENCE [LARGE SCALE GENOMIC DNA]</scope>
</reference>
<gene>
    <name evidence="3" type="ORF">DILT_LOCUS19020</name>
</gene>
<dbReference type="Proteomes" id="UP000281553">
    <property type="component" value="Unassembled WGS sequence"/>
</dbReference>
<evidence type="ECO:0000313" key="4">
    <source>
        <dbReference type="Proteomes" id="UP000281553"/>
    </source>
</evidence>